<dbReference type="EMBL" id="KN818367">
    <property type="protein sequence ID" value="KIL57486.1"/>
    <property type="molecule type" value="Genomic_DNA"/>
</dbReference>
<feature type="compositionally biased region" description="Low complexity" evidence="1">
    <location>
        <begin position="96"/>
        <end position="112"/>
    </location>
</feature>
<dbReference type="HOGENOM" id="CLU_1360089_0_0_1"/>
<keyword evidence="3" id="KW-1185">Reference proteome</keyword>
<evidence type="ECO:0000256" key="1">
    <source>
        <dbReference type="SAM" id="MobiDB-lite"/>
    </source>
</evidence>
<feature type="compositionally biased region" description="Basic and acidic residues" evidence="1">
    <location>
        <begin position="173"/>
        <end position="195"/>
    </location>
</feature>
<dbReference type="FunFam" id="1.10.150.20:FF:000004">
    <property type="entry name" value="U5 small nuclear ribonucleoprotein helicase"/>
    <property type="match status" value="1"/>
</dbReference>
<protein>
    <submittedName>
        <fullName evidence="2">Uncharacterized protein</fullName>
    </submittedName>
</protein>
<evidence type="ECO:0000313" key="2">
    <source>
        <dbReference type="EMBL" id="KIL57486.1"/>
    </source>
</evidence>
<organism evidence="2 3">
    <name type="scientific">Amanita muscaria (strain Koide BX008)</name>
    <dbReference type="NCBI Taxonomy" id="946122"/>
    <lineage>
        <taxon>Eukaryota</taxon>
        <taxon>Fungi</taxon>
        <taxon>Dikarya</taxon>
        <taxon>Basidiomycota</taxon>
        <taxon>Agaricomycotina</taxon>
        <taxon>Agaricomycetes</taxon>
        <taxon>Agaricomycetidae</taxon>
        <taxon>Agaricales</taxon>
        <taxon>Pluteineae</taxon>
        <taxon>Amanitaceae</taxon>
        <taxon>Amanita</taxon>
    </lineage>
</organism>
<dbReference type="STRING" id="946122.A0A0C2WLB8"/>
<gene>
    <name evidence="2" type="ORF">M378DRAFT_16208</name>
</gene>
<dbReference type="InParanoid" id="A0A0C2WLB8"/>
<evidence type="ECO:0000313" key="3">
    <source>
        <dbReference type="Proteomes" id="UP000054549"/>
    </source>
</evidence>
<feature type="region of interest" description="Disordered" evidence="1">
    <location>
        <begin position="138"/>
        <end position="201"/>
    </location>
</feature>
<dbReference type="AlphaFoldDB" id="A0A0C2WLB8"/>
<sequence length="201" mass="21647">MVPLRQFKGVPAEVIRKAEGKQYPWERYYDLQPPHIGELLGIPNAGSSAQTTTFPSFRTVGCTRRQDCLFHSSVSFSLRNSLLQHSSLRTDPGTCQQPDDPSSQSVDSSSEVEVGEKKEGILPGGGVALLKASLQLAMSSPGSTGGSTNSPVAPDAKPTASDPLRSTTNHSGRLQEEDLRCQERQEEAKGTRVGRDGYTTS</sequence>
<name>A0A0C2WLB8_AMAMK</name>
<dbReference type="Gene3D" id="1.10.150.20">
    <property type="entry name" value="5' to 3' exonuclease, C-terminal subdomain"/>
    <property type="match status" value="1"/>
</dbReference>
<feature type="region of interest" description="Disordered" evidence="1">
    <location>
        <begin position="87"/>
        <end position="123"/>
    </location>
</feature>
<dbReference type="Proteomes" id="UP000054549">
    <property type="component" value="Unassembled WGS sequence"/>
</dbReference>
<feature type="compositionally biased region" description="Low complexity" evidence="1">
    <location>
        <begin position="139"/>
        <end position="151"/>
    </location>
</feature>
<accession>A0A0C2WLB8</accession>
<proteinExistence type="predicted"/>
<reference evidence="2 3" key="1">
    <citation type="submission" date="2014-04" db="EMBL/GenBank/DDBJ databases">
        <title>Evolutionary Origins and Diversification of the Mycorrhizal Mutualists.</title>
        <authorList>
            <consortium name="DOE Joint Genome Institute"/>
            <consortium name="Mycorrhizal Genomics Consortium"/>
            <person name="Kohler A."/>
            <person name="Kuo A."/>
            <person name="Nagy L.G."/>
            <person name="Floudas D."/>
            <person name="Copeland A."/>
            <person name="Barry K.W."/>
            <person name="Cichocki N."/>
            <person name="Veneault-Fourrey C."/>
            <person name="LaButti K."/>
            <person name="Lindquist E.A."/>
            <person name="Lipzen A."/>
            <person name="Lundell T."/>
            <person name="Morin E."/>
            <person name="Murat C."/>
            <person name="Riley R."/>
            <person name="Ohm R."/>
            <person name="Sun H."/>
            <person name="Tunlid A."/>
            <person name="Henrissat B."/>
            <person name="Grigoriev I.V."/>
            <person name="Hibbett D.S."/>
            <person name="Martin F."/>
        </authorList>
    </citation>
    <scope>NUCLEOTIDE SEQUENCE [LARGE SCALE GENOMIC DNA]</scope>
    <source>
        <strain evidence="2 3">Koide BX008</strain>
    </source>
</reference>